<protein>
    <submittedName>
        <fullName evidence="1">Uncharacterized protein</fullName>
    </submittedName>
</protein>
<organism evidence="1 2">
    <name type="scientific">Kineothrix sedimenti</name>
    <dbReference type="NCBI Taxonomy" id="3123317"/>
    <lineage>
        <taxon>Bacteria</taxon>
        <taxon>Bacillati</taxon>
        <taxon>Bacillota</taxon>
        <taxon>Clostridia</taxon>
        <taxon>Lachnospirales</taxon>
        <taxon>Lachnospiraceae</taxon>
        <taxon>Kineothrix</taxon>
    </lineage>
</organism>
<evidence type="ECO:0000313" key="1">
    <source>
        <dbReference type="EMBL" id="XAH73114.1"/>
    </source>
</evidence>
<dbReference type="RefSeq" id="WP_342756721.1">
    <property type="nucleotide sequence ID" value="NZ_CP146256.1"/>
</dbReference>
<dbReference type="Proteomes" id="UP001451571">
    <property type="component" value="Chromosome"/>
</dbReference>
<keyword evidence="2" id="KW-1185">Reference proteome</keyword>
<proteinExistence type="predicted"/>
<accession>A0ABZ3EU23</accession>
<reference evidence="1 2" key="1">
    <citation type="submission" date="2024-02" db="EMBL/GenBank/DDBJ databases">
        <title>Bacterial strain from lacustrine sediment.</title>
        <authorList>
            <person name="Petit C."/>
            <person name="Fadhlaoui K."/>
        </authorList>
    </citation>
    <scope>NUCLEOTIDE SEQUENCE [LARGE SCALE GENOMIC DNA]</scope>
    <source>
        <strain evidence="1 2">IPX-CK</strain>
    </source>
</reference>
<name>A0ABZ3EU23_9FIRM</name>
<sequence length="83" mass="9567">MNLELEKKKMKDILDKMTIKEFDDMLDNCGISEIKPSHMSDYFRCLSSGMAGKPLGYISIYNGYDLNYYGDYNDFDLEGQDVA</sequence>
<gene>
    <name evidence="1" type="ORF">V6984_16620</name>
</gene>
<dbReference type="EMBL" id="CP146256">
    <property type="protein sequence ID" value="XAH73114.1"/>
    <property type="molecule type" value="Genomic_DNA"/>
</dbReference>
<evidence type="ECO:0000313" key="2">
    <source>
        <dbReference type="Proteomes" id="UP001451571"/>
    </source>
</evidence>